<dbReference type="SUPFAM" id="SSF55811">
    <property type="entry name" value="Nudix"/>
    <property type="match status" value="1"/>
</dbReference>
<organism evidence="2 3">
    <name type="scientific">Clostridium neuense</name>
    <dbReference type="NCBI Taxonomy" id="1728934"/>
    <lineage>
        <taxon>Bacteria</taxon>
        <taxon>Bacillati</taxon>
        <taxon>Bacillota</taxon>
        <taxon>Clostridia</taxon>
        <taxon>Eubacteriales</taxon>
        <taxon>Clostridiaceae</taxon>
        <taxon>Clostridium</taxon>
    </lineage>
</organism>
<dbReference type="PROSITE" id="PS51462">
    <property type="entry name" value="NUDIX"/>
    <property type="match status" value="1"/>
</dbReference>
<evidence type="ECO:0000313" key="2">
    <source>
        <dbReference type="EMBL" id="MFL0249551.1"/>
    </source>
</evidence>
<dbReference type="CDD" id="cd04692">
    <property type="entry name" value="NUDIX_Hydrolase"/>
    <property type="match status" value="1"/>
</dbReference>
<dbReference type="InterPro" id="IPR015797">
    <property type="entry name" value="NUDIX_hydrolase-like_dom_sf"/>
</dbReference>
<dbReference type="PANTHER" id="PTHR10885">
    <property type="entry name" value="ISOPENTENYL-DIPHOSPHATE DELTA-ISOMERASE"/>
    <property type="match status" value="1"/>
</dbReference>
<dbReference type="InterPro" id="IPR000086">
    <property type="entry name" value="NUDIX_hydrolase_dom"/>
</dbReference>
<dbReference type="PANTHER" id="PTHR10885:SF0">
    <property type="entry name" value="ISOPENTENYL-DIPHOSPHATE DELTA-ISOMERASE"/>
    <property type="match status" value="1"/>
</dbReference>
<dbReference type="EMBL" id="JBJIAA010000002">
    <property type="protein sequence ID" value="MFL0249551.1"/>
    <property type="molecule type" value="Genomic_DNA"/>
</dbReference>
<dbReference type="RefSeq" id="WP_406786227.1">
    <property type="nucleotide sequence ID" value="NZ_JBJIAA010000002.1"/>
</dbReference>
<proteinExistence type="predicted"/>
<reference evidence="2 3" key="1">
    <citation type="submission" date="2024-11" db="EMBL/GenBank/DDBJ databases">
        <authorList>
            <person name="Heng Y.C."/>
            <person name="Lim A.C.H."/>
            <person name="Lee J.K.Y."/>
            <person name="Kittelmann S."/>
        </authorList>
    </citation>
    <scope>NUCLEOTIDE SEQUENCE [LARGE SCALE GENOMIC DNA]</scope>
    <source>
        <strain evidence="2 3">WILCCON 0114</strain>
    </source>
</reference>
<sequence length="205" mass="24267">MVDEYLDVFDENEKLIGKALRSNVHKNGYWHRTFQCFVIKKENDKKFLLFQKRHPLKDTSPNLYDTSSAGHLVSGESLEDGVREIKEELGIDVKFSELIPAVIYKEEYDGKTYMDREHCHIYFYMSNEKLENYILQLDEVVGLVQIELKELIKLLNDEVESVQADGFQVDSTGSRRKIHKKIFKNQFVPHGEEYYRRVFEEAEKY</sequence>
<accession>A0ABW8TBJ7</accession>
<feature type="domain" description="Nudix hydrolase" evidence="1">
    <location>
        <begin position="29"/>
        <end position="168"/>
    </location>
</feature>
<dbReference type="Pfam" id="PF00293">
    <property type="entry name" value="NUDIX"/>
    <property type="match status" value="1"/>
</dbReference>
<name>A0ABW8TBJ7_9CLOT</name>
<gene>
    <name evidence="2" type="ORF">ACJDT4_03880</name>
</gene>
<evidence type="ECO:0000259" key="1">
    <source>
        <dbReference type="PROSITE" id="PS51462"/>
    </source>
</evidence>
<evidence type="ECO:0000313" key="3">
    <source>
        <dbReference type="Proteomes" id="UP001623592"/>
    </source>
</evidence>
<protein>
    <submittedName>
        <fullName evidence="2">NUDIX domain-containing protein</fullName>
    </submittedName>
</protein>
<keyword evidence="3" id="KW-1185">Reference proteome</keyword>
<dbReference type="Gene3D" id="3.90.79.10">
    <property type="entry name" value="Nucleoside Triphosphate Pyrophosphohydrolase"/>
    <property type="match status" value="1"/>
</dbReference>
<comment type="caution">
    <text evidence="2">The sequence shown here is derived from an EMBL/GenBank/DDBJ whole genome shotgun (WGS) entry which is preliminary data.</text>
</comment>
<dbReference type="Proteomes" id="UP001623592">
    <property type="component" value="Unassembled WGS sequence"/>
</dbReference>